<protein>
    <submittedName>
        <fullName evidence="1">Uncharacterized protein</fullName>
    </submittedName>
</protein>
<dbReference type="Proteomes" id="UP000292424">
    <property type="component" value="Chromosome"/>
</dbReference>
<sequence length="144" mass="17572">MLESNQINRDNFYQNTSADWTLVSEDFILFESAPDYISYVTQKTFIIYSNEYKYVESNNYLLEKKTNRKFKILSKRVQKSRIKYFVEEEIDIPRLSSNYWFTEDGVYRKSDHWGNVRDCFWKINSITTSEIIGFCKWIDFRIWK</sequence>
<organism evidence="1 2">
    <name type="scientific">Rhizosphaericola mali</name>
    <dbReference type="NCBI Taxonomy" id="2545455"/>
    <lineage>
        <taxon>Bacteria</taxon>
        <taxon>Pseudomonadati</taxon>
        <taxon>Bacteroidota</taxon>
        <taxon>Chitinophagia</taxon>
        <taxon>Chitinophagales</taxon>
        <taxon>Chitinophagaceae</taxon>
        <taxon>Rhizosphaericola</taxon>
    </lineage>
</organism>
<gene>
    <name evidence="1" type="ORF">E0W69_004240</name>
</gene>
<dbReference type="AlphaFoldDB" id="A0A5P2G478"/>
<dbReference type="OrthoDB" id="1187827at2"/>
<dbReference type="RefSeq" id="WP_131328790.1">
    <property type="nucleotide sequence ID" value="NZ_CP044016.1"/>
</dbReference>
<dbReference type="KEGG" id="arac:E0W69_004240"/>
<evidence type="ECO:0000313" key="1">
    <source>
        <dbReference type="EMBL" id="QES87903.1"/>
    </source>
</evidence>
<dbReference type="EMBL" id="CP044016">
    <property type="protein sequence ID" value="QES87903.1"/>
    <property type="molecule type" value="Genomic_DNA"/>
</dbReference>
<keyword evidence="2" id="KW-1185">Reference proteome</keyword>
<proteinExistence type="predicted"/>
<accession>A0A5P2G478</accession>
<evidence type="ECO:0000313" key="2">
    <source>
        <dbReference type="Proteomes" id="UP000292424"/>
    </source>
</evidence>
<reference evidence="1 2" key="1">
    <citation type="submission" date="2019-09" db="EMBL/GenBank/DDBJ databases">
        <title>Complete genome sequence of Arachidicoccus sp. B3-10 isolated from apple orchard soil.</title>
        <authorList>
            <person name="Kim H.S."/>
            <person name="Han K.-I."/>
            <person name="Suh M.K."/>
            <person name="Lee K.C."/>
            <person name="Eom M.K."/>
            <person name="Kim J.-S."/>
            <person name="Kang S.W."/>
            <person name="Sin Y."/>
            <person name="Lee J.-S."/>
        </authorList>
    </citation>
    <scope>NUCLEOTIDE SEQUENCE [LARGE SCALE GENOMIC DNA]</scope>
    <source>
        <strain evidence="1 2">B3-10</strain>
    </source>
</reference>
<name>A0A5P2G478_9BACT</name>